<protein>
    <submittedName>
        <fullName evidence="1">Gp342</fullName>
    </submittedName>
</protein>
<dbReference type="RefSeq" id="YP_009015645.1">
    <property type="nucleotide sequence ID" value="NC_023719.1"/>
</dbReference>
<dbReference type="Proteomes" id="UP000009273">
    <property type="component" value="Segment"/>
</dbReference>
<sequence length="295" mass="35011">MKEFREILGKLINYREKNANIKFNSHVVKNFITILCVETKRKYMVLNTTGRNIEIVGDLKKLYDDKIMIYDKYKQEEIDKTINLTEFYRQLLKSKVSLEEAFDDITSKLIFIKRHELLEEYVESINIGLKLVSTKKRFYIREISYFKGKPQLFTSNTKKIFNLDDSSVISININSNLNIDLLLFYKSNIPDLNISRLETHEKAKEYKDFLVKENKKTLAEKFNVKGDTVIVIKNFNLHIHGSDYEKLPYSIFRAIKLSILYRNQNVHQSCLAYIKNIPFDEVEKMFSELYYEKSL</sequence>
<gene>
    <name evidence="1" type="primary">342</name>
    <name evidence="1" type="ORF">G_342</name>
</gene>
<dbReference type="GeneID" id="18563557"/>
<dbReference type="EMBL" id="JN638751">
    <property type="protein sequence ID" value="AEO93601.1"/>
    <property type="molecule type" value="Genomic_DNA"/>
</dbReference>
<proteinExistence type="predicted"/>
<keyword evidence="2" id="KW-1185">Reference proteome</keyword>
<dbReference type="KEGG" id="vg:18563557"/>
<evidence type="ECO:0000313" key="2">
    <source>
        <dbReference type="Proteomes" id="UP000009273"/>
    </source>
</evidence>
<reference evidence="1 2" key="1">
    <citation type="submission" date="2011-09" db="EMBL/GenBank/DDBJ databases">
        <authorList>
            <person name="Pope W.H."/>
            <person name="Pedulla M.L."/>
            <person name="Ford M.E."/>
            <person name="Peebles C.L."/>
            <person name="Hatfull G.H."/>
            <person name="Hendrix R.W."/>
        </authorList>
    </citation>
    <scope>NUCLEOTIDE SEQUENCE [LARGE SCALE GENOMIC DNA]</scope>
    <source>
        <strain evidence="1">G</strain>
    </source>
</reference>
<accession>G3MA83</accession>
<evidence type="ECO:0000313" key="1">
    <source>
        <dbReference type="EMBL" id="AEO93601.1"/>
    </source>
</evidence>
<organism evidence="1 2">
    <name type="scientific">Bacillus phage G</name>
    <dbReference type="NCBI Taxonomy" id="2884420"/>
    <lineage>
        <taxon>Viruses</taxon>
        <taxon>Duplodnaviria</taxon>
        <taxon>Heunggongvirae</taxon>
        <taxon>Uroviricota</taxon>
        <taxon>Caudoviricetes</taxon>
        <taxon>Donellivirus</taxon>
        <taxon>Donellivirus gee</taxon>
    </lineage>
</organism>
<name>G3MA83_9CAUD</name>